<feature type="domain" description="GFO/IDH/MocA-like oxidoreductase" evidence="4">
    <location>
        <begin position="138"/>
        <end position="257"/>
    </location>
</feature>
<dbReference type="GO" id="GO:0016491">
    <property type="term" value="F:oxidoreductase activity"/>
    <property type="evidence" value="ECO:0007669"/>
    <property type="project" value="UniProtKB-KW"/>
</dbReference>
<dbReference type="InterPro" id="IPR051317">
    <property type="entry name" value="Gfo/Idh/MocA_oxidoreduct"/>
</dbReference>
<protein>
    <submittedName>
        <fullName evidence="5">Gfo/Idh/MocA family oxidoreductase</fullName>
    </submittedName>
</protein>
<feature type="domain" description="Gfo/Idh/MocA-like oxidoreductase N-terminal" evidence="3">
    <location>
        <begin position="9"/>
        <end position="126"/>
    </location>
</feature>
<dbReference type="InterPro" id="IPR055170">
    <property type="entry name" value="GFO_IDH_MocA-like_dom"/>
</dbReference>
<dbReference type="EMBL" id="JAACAK010000017">
    <property type="protein sequence ID" value="NIR73935.1"/>
    <property type="molecule type" value="Genomic_DNA"/>
</dbReference>
<gene>
    <name evidence="5" type="ORF">GWO12_02285</name>
</gene>
<dbReference type="Gene3D" id="3.30.360.10">
    <property type="entry name" value="Dihydrodipicolinate Reductase, domain 2"/>
    <property type="match status" value="1"/>
</dbReference>
<evidence type="ECO:0000259" key="3">
    <source>
        <dbReference type="Pfam" id="PF01408"/>
    </source>
</evidence>
<organism evidence="5 6">
    <name type="scientific">Candidatus Kutchimonas denitrificans</name>
    <dbReference type="NCBI Taxonomy" id="3056748"/>
    <lineage>
        <taxon>Bacteria</taxon>
        <taxon>Pseudomonadati</taxon>
        <taxon>Gemmatimonadota</taxon>
        <taxon>Gemmatimonadia</taxon>
        <taxon>Candidatus Palauibacterales</taxon>
        <taxon>Candidatus Palauibacteraceae</taxon>
        <taxon>Candidatus Kutchimonas</taxon>
    </lineage>
</organism>
<keyword evidence="2" id="KW-0560">Oxidoreductase</keyword>
<sequence length="338" mass="37301">MTTGKSVVDVGIVGCGAIAQLVHLPVLAGMDGVDVAAVCDINLPKAKLVAERFQVPAVYSSVDELFEHSAIGAVVVCTPNDLHAEHCEAALRAGFDVLVERPLGINQEQVAHTLDVARETAHSLMVANNHRFRPDAWALRRFISAGELGEIFHIHSSWQRRRARRPRVSEWRMSRVAGGGVLMDLGITNLDAALWLIDYPKPERLTAYLLDRDQDEVDDSAVVLIRLDGNLTCSVEVSWDLAAIEDRHSLVAMGSHGYGSLSPFNVQKETGGKIVDVTPRLAPGTENVYRASYQRELDYFLAVVRGEREEPLPEEQLTLMKIVDACYRSSEEGREIVL</sequence>
<dbReference type="GO" id="GO:0000166">
    <property type="term" value="F:nucleotide binding"/>
    <property type="evidence" value="ECO:0007669"/>
    <property type="project" value="InterPro"/>
</dbReference>
<dbReference type="PANTHER" id="PTHR43708">
    <property type="entry name" value="CONSERVED EXPRESSED OXIDOREDUCTASE (EUROFUNG)"/>
    <property type="match status" value="1"/>
</dbReference>
<dbReference type="AlphaFoldDB" id="A0AAE5CB13"/>
<dbReference type="Pfam" id="PF01408">
    <property type="entry name" value="GFO_IDH_MocA"/>
    <property type="match status" value="1"/>
</dbReference>
<dbReference type="Proteomes" id="UP000702544">
    <property type="component" value="Unassembled WGS sequence"/>
</dbReference>
<comment type="similarity">
    <text evidence="1">Belongs to the Gfo/Idh/MocA family.</text>
</comment>
<evidence type="ECO:0000256" key="2">
    <source>
        <dbReference type="ARBA" id="ARBA00023002"/>
    </source>
</evidence>
<evidence type="ECO:0000313" key="6">
    <source>
        <dbReference type="Proteomes" id="UP000702544"/>
    </source>
</evidence>
<comment type="caution">
    <text evidence="5">The sequence shown here is derived from an EMBL/GenBank/DDBJ whole genome shotgun (WGS) entry which is preliminary data.</text>
</comment>
<accession>A0AAE5CB13</accession>
<dbReference type="InterPro" id="IPR000683">
    <property type="entry name" value="Gfo/Idh/MocA-like_OxRdtase_N"/>
</dbReference>
<evidence type="ECO:0000259" key="4">
    <source>
        <dbReference type="Pfam" id="PF22725"/>
    </source>
</evidence>
<dbReference type="SUPFAM" id="SSF55347">
    <property type="entry name" value="Glyceraldehyde-3-phosphate dehydrogenase-like, C-terminal domain"/>
    <property type="match status" value="1"/>
</dbReference>
<dbReference type="InterPro" id="IPR036291">
    <property type="entry name" value="NAD(P)-bd_dom_sf"/>
</dbReference>
<evidence type="ECO:0000256" key="1">
    <source>
        <dbReference type="ARBA" id="ARBA00010928"/>
    </source>
</evidence>
<name>A0AAE5CB13_9BACT</name>
<dbReference type="Gene3D" id="3.40.50.720">
    <property type="entry name" value="NAD(P)-binding Rossmann-like Domain"/>
    <property type="match status" value="1"/>
</dbReference>
<reference evidence="5 6" key="1">
    <citation type="submission" date="2020-01" db="EMBL/GenBank/DDBJ databases">
        <title>Genomes assembled from Gulf of Kutch pelagic sediment metagenomes.</title>
        <authorList>
            <person name="Chandrashekar M."/>
            <person name="Mahajan M.S."/>
            <person name="Dave K.J."/>
            <person name="Vatsa P."/>
            <person name="Nathani N.M."/>
        </authorList>
    </citation>
    <scope>NUCLEOTIDE SEQUENCE [LARGE SCALE GENOMIC DNA]</scope>
    <source>
        <strain evidence="5">KS3-K002</strain>
    </source>
</reference>
<evidence type="ECO:0000313" key="5">
    <source>
        <dbReference type="EMBL" id="NIR73935.1"/>
    </source>
</evidence>
<dbReference type="SUPFAM" id="SSF51735">
    <property type="entry name" value="NAD(P)-binding Rossmann-fold domains"/>
    <property type="match status" value="1"/>
</dbReference>
<dbReference type="Pfam" id="PF22725">
    <property type="entry name" value="GFO_IDH_MocA_C3"/>
    <property type="match status" value="1"/>
</dbReference>
<dbReference type="PANTHER" id="PTHR43708:SF5">
    <property type="entry name" value="CONSERVED EXPRESSED OXIDOREDUCTASE (EUROFUNG)-RELATED"/>
    <property type="match status" value="1"/>
</dbReference>
<proteinExistence type="inferred from homology"/>